<evidence type="ECO:0000256" key="8">
    <source>
        <dbReference type="ARBA" id="ARBA00023012"/>
    </source>
</evidence>
<dbReference type="Gene3D" id="3.30.565.10">
    <property type="entry name" value="Histidine kinase-like ATPase, C-terminal domain"/>
    <property type="match status" value="1"/>
</dbReference>
<evidence type="ECO:0000313" key="13">
    <source>
        <dbReference type="EMBL" id="MFD2832236.1"/>
    </source>
</evidence>
<evidence type="ECO:0000256" key="9">
    <source>
        <dbReference type="SAM" id="Coils"/>
    </source>
</evidence>
<dbReference type="GO" id="GO:0016301">
    <property type="term" value="F:kinase activity"/>
    <property type="evidence" value="ECO:0007669"/>
    <property type="project" value="UniProtKB-KW"/>
</dbReference>
<keyword evidence="5" id="KW-0547">Nucleotide-binding</keyword>
<evidence type="ECO:0000259" key="12">
    <source>
        <dbReference type="Pfam" id="PF07730"/>
    </source>
</evidence>
<feature type="transmembrane region" description="Helical" evidence="10">
    <location>
        <begin position="7"/>
        <end position="31"/>
    </location>
</feature>
<dbReference type="Pfam" id="PF07730">
    <property type="entry name" value="HisKA_3"/>
    <property type="match status" value="1"/>
</dbReference>
<organism evidence="13 14">
    <name type="scientific">Christiangramia antarctica</name>
    <dbReference type="NCBI Taxonomy" id="2058158"/>
    <lineage>
        <taxon>Bacteria</taxon>
        <taxon>Pseudomonadati</taxon>
        <taxon>Bacteroidota</taxon>
        <taxon>Flavobacteriia</taxon>
        <taxon>Flavobacteriales</taxon>
        <taxon>Flavobacteriaceae</taxon>
        <taxon>Christiangramia</taxon>
    </lineage>
</organism>
<keyword evidence="10" id="KW-0472">Membrane</keyword>
<feature type="coiled-coil region" evidence="9">
    <location>
        <begin position="120"/>
        <end position="147"/>
    </location>
</feature>
<sequence>MLSKEEIVLIIYFILVIFFLVIFTVVFFITYQRRKNNLLQEKFEAERNFKEELSNVKIEIQEATLKNVSWELHDNIGQLLSIASMQLNIMGKDPVAAGNPGLIEVKTLVTDSLTEVRALSKSLNQEVIDYQGLIKSVENELDRLNRIDILEAHFKIEGDPFEIPASSTIILFRILQEFFNNVLKHSGASELRVEFKYINEILHISAQDNGKGFDMENMESGSGLLNMQSRAAMIKAEFNLNSSLGGGTSLYLKYPNQE</sequence>
<proteinExistence type="predicted"/>
<keyword evidence="4" id="KW-0808">Transferase</keyword>
<keyword evidence="7" id="KW-0067">ATP-binding</keyword>
<keyword evidence="14" id="KW-1185">Reference proteome</keyword>
<dbReference type="EC" id="2.7.13.3" evidence="2"/>
<evidence type="ECO:0000256" key="1">
    <source>
        <dbReference type="ARBA" id="ARBA00000085"/>
    </source>
</evidence>
<reference evidence="14" key="1">
    <citation type="journal article" date="2019" name="Int. J. Syst. Evol. Microbiol.">
        <title>The Global Catalogue of Microorganisms (GCM) 10K type strain sequencing project: providing services to taxonomists for standard genome sequencing and annotation.</title>
        <authorList>
            <consortium name="The Broad Institute Genomics Platform"/>
            <consortium name="The Broad Institute Genome Sequencing Center for Infectious Disease"/>
            <person name="Wu L."/>
            <person name="Ma J."/>
        </authorList>
    </citation>
    <scope>NUCLEOTIDE SEQUENCE [LARGE SCALE GENOMIC DNA]</scope>
    <source>
        <strain evidence="14">KCTC 52925</strain>
    </source>
</reference>
<dbReference type="RefSeq" id="WP_251740289.1">
    <property type="nucleotide sequence ID" value="NZ_JBHUOJ010000007.1"/>
</dbReference>
<comment type="catalytic activity">
    <reaction evidence="1">
        <text>ATP + protein L-histidine = ADP + protein N-phospho-L-histidine.</text>
        <dbReference type="EC" id="2.7.13.3"/>
    </reaction>
</comment>
<dbReference type="PANTHER" id="PTHR24421:SF10">
    <property type="entry name" value="NITRATE_NITRITE SENSOR PROTEIN NARQ"/>
    <property type="match status" value="1"/>
</dbReference>
<dbReference type="PANTHER" id="PTHR24421">
    <property type="entry name" value="NITRATE/NITRITE SENSOR PROTEIN NARX-RELATED"/>
    <property type="match status" value="1"/>
</dbReference>
<evidence type="ECO:0000256" key="4">
    <source>
        <dbReference type="ARBA" id="ARBA00022679"/>
    </source>
</evidence>
<dbReference type="EMBL" id="JBHUOJ010000007">
    <property type="protein sequence ID" value="MFD2832236.1"/>
    <property type="molecule type" value="Genomic_DNA"/>
</dbReference>
<dbReference type="InterPro" id="IPR011712">
    <property type="entry name" value="Sig_transdc_His_kin_sub3_dim/P"/>
</dbReference>
<dbReference type="CDD" id="cd16917">
    <property type="entry name" value="HATPase_UhpB-NarQ-NarX-like"/>
    <property type="match status" value="1"/>
</dbReference>
<evidence type="ECO:0000313" key="14">
    <source>
        <dbReference type="Proteomes" id="UP001597438"/>
    </source>
</evidence>
<dbReference type="InterPro" id="IPR036890">
    <property type="entry name" value="HATPase_C_sf"/>
</dbReference>
<evidence type="ECO:0000256" key="6">
    <source>
        <dbReference type="ARBA" id="ARBA00022777"/>
    </source>
</evidence>
<dbReference type="InterPro" id="IPR050482">
    <property type="entry name" value="Sensor_HK_TwoCompSys"/>
</dbReference>
<keyword evidence="3" id="KW-0597">Phosphoprotein</keyword>
<protein>
    <recommendedName>
        <fullName evidence="2">histidine kinase</fullName>
        <ecNumber evidence="2">2.7.13.3</ecNumber>
    </recommendedName>
</protein>
<dbReference type="InterPro" id="IPR003594">
    <property type="entry name" value="HATPase_dom"/>
</dbReference>
<evidence type="ECO:0000256" key="10">
    <source>
        <dbReference type="SAM" id="Phobius"/>
    </source>
</evidence>
<keyword evidence="6 13" id="KW-0418">Kinase</keyword>
<keyword evidence="10" id="KW-1133">Transmembrane helix</keyword>
<evidence type="ECO:0000259" key="11">
    <source>
        <dbReference type="Pfam" id="PF02518"/>
    </source>
</evidence>
<evidence type="ECO:0000256" key="2">
    <source>
        <dbReference type="ARBA" id="ARBA00012438"/>
    </source>
</evidence>
<name>A0ABW5WZH2_9FLAO</name>
<dbReference type="Pfam" id="PF02518">
    <property type="entry name" value="HATPase_c"/>
    <property type="match status" value="1"/>
</dbReference>
<evidence type="ECO:0000256" key="7">
    <source>
        <dbReference type="ARBA" id="ARBA00022840"/>
    </source>
</evidence>
<keyword evidence="10" id="KW-0812">Transmembrane</keyword>
<feature type="domain" description="Signal transduction histidine kinase subgroup 3 dimerisation and phosphoacceptor" evidence="12">
    <location>
        <begin position="69"/>
        <end position="125"/>
    </location>
</feature>
<evidence type="ECO:0000256" key="3">
    <source>
        <dbReference type="ARBA" id="ARBA00022553"/>
    </source>
</evidence>
<dbReference type="Proteomes" id="UP001597438">
    <property type="component" value="Unassembled WGS sequence"/>
</dbReference>
<evidence type="ECO:0000256" key="5">
    <source>
        <dbReference type="ARBA" id="ARBA00022741"/>
    </source>
</evidence>
<accession>A0ABW5WZH2</accession>
<feature type="domain" description="Histidine kinase/HSP90-like ATPase" evidence="11">
    <location>
        <begin position="170"/>
        <end position="256"/>
    </location>
</feature>
<comment type="caution">
    <text evidence="13">The sequence shown here is derived from an EMBL/GenBank/DDBJ whole genome shotgun (WGS) entry which is preliminary data.</text>
</comment>
<dbReference type="SUPFAM" id="SSF55874">
    <property type="entry name" value="ATPase domain of HSP90 chaperone/DNA topoisomerase II/histidine kinase"/>
    <property type="match status" value="1"/>
</dbReference>
<keyword evidence="8" id="KW-0902">Two-component regulatory system</keyword>
<gene>
    <name evidence="13" type="ORF">ACFSYS_02995</name>
</gene>
<keyword evidence="9" id="KW-0175">Coiled coil</keyword>